<dbReference type="Proteomes" id="UP001558652">
    <property type="component" value="Unassembled WGS sequence"/>
</dbReference>
<dbReference type="PRINTS" id="PR00069">
    <property type="entry name" value="ALDKETRDTASE"/>
</dbReference>
<sequence length="271" mass="30237">SDHSKVGDAVARAIETGYRHIDTSYLFKNQSPIGYELVNIFETGLCCRHELFVSAKLPHIGMCPGGAEYFLDKALRDLQLDYVDLYLIGFPAGAIEDPETKEERLDPSTDLEKTCKINMVALIQAMEELVDCSKARAIGVSNFNLRQVVKILSCARIPPSNVQVEMHLYCQQREIVEFCRGKNIAVTAYAPLGSPGLSSFVSDKKKRCKIPTPLTDHNVLEMAKKKNVLPSQVLLRHLIQLGVAVIPKSTTCQRIRTNADVRGLKDCSWFL</sequence>
<dbReference type="Pfam" id="PF00248">
    <property type="entry name" value="Aldo_ket_red"/>
    <property type="match status" value="1"/>
</dbReference>
<dbReference type="InterPro" id="IPR023210">
    <property type="entry name" value="NADP_OxRdtase_dom"/>
</dbReference>
<name>A0ABD0Y5X9_9HEMI</name>
<comment type="caution">
    <text evidence="3">The sequence shown here is derived from an EMBL/GenBank/DDBJ whole genome shotgun (WGS) entry which is preliminary data.</text>
</comment>
<dbReference type="PROSITE" id="PS00062">
    <property type="entry name" value="ALDOKETO_REDUCTASE_2"/>
    <property type="match status" value="1"/>
</dbReference>
<evidence type="ECO:0000259" key="2">
    <source>
        <dbReference type="Pfam" id="PF00248"/>
    </source>
</evidence>
<dbReference type="Gene3D" id="3.20.20.100">
    <property type="entry name" value="NADP-dependent oxidoreductase domain"/>
    <property type="match status" value="1"/>
</dbReference>
<dbReference type="InterPro" id="IPR020471">
    <property type="entry name" value="AKR"/>
</dbReference>
<evidence type="ECO:0000313" key="3">
    <source>
        <dbReference type="EMBL" id="KAL1122785.1"/>
    </source>
</evidence>
<protein>
    <recommendedName>
        <fullName evidence="2">NADP-dependent oxidoreductase domain-containing protein</fullName>
    </recommendedName>
</protein>
<keyword evidence="4" id="KW-1185">Reference proteome</keyword>
<dbReference type="PROSITE" id="PS00798">
    <property type="entry name" value="ALDOKETO_REDUCTASE_1"/>
    <property type="match status" value="1"/>
</dbReference>
<feature type="non-terminal residue" evidence="3">
    <location>
        <position position="1"/>
    </location>
</feature>
<dbReference type="EMBL" id="JBFDAA010000013">
    <property type="protein sequence ID" value="KAL1122785.1"/>
    <property type="molecule type" value="Genomic_DNA"/>
</dbReference>
<proteinExistence type="predicted"/>
<feature type="site" description="Lowers pKa of active site Tyr" evidence="1">
    <location>
        <position position="56"/>
    </location>
</feature>
<accession>A0ABD0Y5X9</accession>
<dbReference type="InterPro" id="IPR036812">
    <property type="entry name" value="NAD(P)_OxRdtase_dom_sf"/>
</dbReference>
<reference evidence="3 4" key="1">
    <citation type="submission" date="2024-07" db="EMBL/GenBank/DDBJ databases">
        <title>Chromosome-level genome assembly of the water stick insect Ranatra chinensis (Heteroptera: Nepidae).</title>
        <authorList>
            <person name="Liu X."/>
        </authorList>
    </citation>
    <scope>NUCLEOTIDE SEQUENCE [LARGE SCALE GENOMIC DNA]</scope>
    <source>
        <strain evidence="3">Cailab_2021Rc</strain>
        <tissue evidence="3">Muscle</tissue>
    </source>
</reference>
<dbReference type="PANTHER" id="PTHR11732">
    <property type="entry name" value="ALDO/KETO REDUCTASE"/>
    <property type="match status" value="1"/>
</dbReference>
<dbReference type="InterPro" id="IPR018170">
    <property type="entry name" value="Aldo/ket_reductase_CS"/>
</dbReference>
<dbReference type="PROSITE" id="PS00063">
    <property type="entry name" value="ALDOKETO_REDUCTASE_3"/>
    <property type="match status" value="1"/>
</dbReference>
<dbReference type="AlphaFoldDB" id="A0ABD0Y5X9"/>
<dbReference type="PIRSF" id="PIRSF000097">
    <property type="entry name" value="AKR"/>
    <property type="match status" value="1"/>
</dbReference>
<evidence type="ECO:0000313" key="4">
    <source>
        <dbReference type="Proteomes" id="UP001558652"/>
    </source>
</evidence>
<organism evidence="3 4">
    <name type="scientific">Ranatra chinensis</name>
    <dbReference type="NCBI Taxonomy" id="642074"/>
    <lineage>
        <taxon>Eukaryota</taxon>
        <taxon>Metazoa</taxon>
        <taxon>Ecdysozoa</taxon>
        <taxon>Arthropoda</taxon>
        <taxon>Hexapoda</taxon>
        <taxon>Insecta</taxon>
        <taxon>Pterygota</taxon>
        <taxon>Neoptera</taxon>
        <taxon>Paraneoptera</taxon>
        <taxon>Hemiptera</taxon>
        <taxon>Heteroptera</taxon>
        <taxon>Panheteroptera</taxon>
        <taxon>Nepomorpha</taxon>
        <taxon>Nepidae</taxon>
        <taxon>Ranatrinae</taxon>
        <taxon>Ranatra</taxon>
    </lineage>
</organism>
<evidence type="ECO:0000256" key="1">
    <source>
        <dbReference type="PIRSR" id="PIRSR000097-3"/>
    </source>
</evidence>
<dbReference type="SUPFAM" id="SSF51430">
    <property type="entry name" value="NAD(P)-linked oxidoreductase"/>
    <property type="match status" value="1"/>
</dbReference>
<gene>
    <name evidence="3" type="ORF">AAG570_003111</name>
</gene>
<feature type="domain" description="NADP-dependent oxidoreductase" evidence="2">
    <location>
        <begin position="4"/>
        <end position="261"/>
    </location>
</feature>